<feature type="transmembrane region" description="Helical" evidence="5">
    <location>
        <begin position="574"/>
        <end position="594"/>
    </location>
</feature>
<dbReference type="GO" id="GO:0016020">
    <property type="term" value="C:membrane"/>
    <property type="evidence" value="ECO:0007669"/>
    <property type="project" value="UniProtKB-SubCell"/>
</dbReference>
<name>K0AYP7_GOTA9</name>
<evidence type="ECO:0000313" key="7">
    <source>
        <dbReference type="EMBL" id="AFS77887.1"/>
    </source>
</evidence>
<dbReference type="eggNOG" id="COG1511">
    <property type="taxonomic scope" value="Bacteria"/>
</dbReference>
<comment type="subcellular location">
    <subcellularLocation>
        <location evidence="1">Membrane</location>
        <topology evidence="1">Multi-pass membrane protein</topology>
    </subcellularLocation>
</comment>
<dbReference type="PANTHER" id="PTHR43077">
    <property type="entry name" value="TRANSPORT PERMEASE YVFS-RELATED"/>
    <property type="match status" value="1"/>
</dbReference>
<feature type="domain" description="ABC-2 type transporter transmembrane" evidence="6">
    <location>
        <begin position="517"/>
        <end position="747"/>
    </location>
</feature>
<evidence type="ECO:0000256" key="4">
    <source>
        <dbReference type="ARBA" id="ARBA00023136"/>
    </source>
</evidence>
<dbReference type="NCBIfam" id="TIGR03062">
    <property type="entry name" value="pip_yhgE_Cterm"/>
    <property type="match status" value="1"/>
</dbReference>
<dbReference type="InterPro" id="IPR017500">
    <property type="entry name" value="Phage_infect_YhgE_N"/>
</dbReference>
<feature type="transmembrane region" description="Helical" evidence="5">
    <location>
        <begin position="646"/>
        <end position="667"/>
    </location>
</feature>
<dbReference type="HOGENOM" id="CLU_004534_1_0_9"/>
<organism evidence="7 8">
    <name type="scientific">Gottschalkia acidurici (strain ATCC 7906 / DSM 604 / BCRC 14475 / CIP 104303 / KCTC 5404 / NCIMB 10678 / 9a)</name>
    <name type="common">Clostridium acidurici</name>
    <dbReference type="NCBI Taxonomy" id="1128398"/>
    <lineage>
        <taxon>Bacteria</taxon>
        <taxon>Bacillati</taxon>
        <taxon>Bacillota</taxon>
        <taxon>Tissierellia</taxon>
        <taxon>Tissierellales</taxon>
        <taxon>Gottschalkiaceae</taxon>
        <taxon>Gottschalkia</taxon>
    </lineage>
</organism>
<sequence length="760" mass="82678">MDFLKVFLSEIKNIKKSKYLIIALIVITLMPLAYGGLYLAAFWDPYGNTEDIPVAVVNLDKGANRENKLYNFGDELVDNLKGNDSLGWKFVKTVESAEKGVKGDKYFAMVVIPENFTNQLLDVEKGKINKPKVIFETNKKKNYIVGIITDKASDAIEKGIREKTSIKFTELVMDNLSELRDGFKKASDGSTLLKDGILTMNGKMPQLSNGVESLADGANSISLGIGELNNKIPQMIDGTEKLKDGSNQLKLGLSQLSQGMDNLNNKDKGLPAIKSGSDKMKNRIAHQVYNGLTSNNDLSNGISQLSAGITQIGQIIDSKNIPISSEMKSSLQRDINNINSLNSILSSIKSNSNKGNSEELLLKLSAILNGTNPDSPVSSIYTSGKDLEKISDEIKNMPNYGTTESLKALDTNIKTLSQGMLGLDASLLELKTALSLYQGIYTISDGIGQATSGVSKLQTGVNELYNGSENLYSGLDTMNKKTKEMQNGVGALYEGSLQLKDGAQTLSGKIPELKDGVGKLYEGSDKLNSNLLDGEKKLSDKLVTDKEKMSNFVSKPVNMDNTALYDVDKYGVGLAPNFVSLGLWMGALMLFFIINDKVDNSLGNVKASSVMLGKYLFCCIIGVFQAILLSLAVMKLGLHPPNILPYIGFNIFLSWVFISISMTLVFLLGDIGRLGVVIMLLLQLTSSGGTFPKELLPGFFKNANPLLPFTYSISALRELGLGADKMVVRKDILVLSIILIGFLGLGVIMKQRTDRIKESI</sequence>
<dbReference type="RefSeq" id="WP_014967024.1">
    <property type="nucleotide sequence ID" value="NC_018664.1"/>
</dbReference>
<dbReference type="NCBIfam" id="TIGR03057">
    <property type="entry name" value="xxxLxxG_by_4"/>
    <property type="match status" value="2"/>
</dbReference>
<dbReference type="Gene3D" id="1.10.287.950">
    <property type="entry name" value="Methyl-accepting chemotaxis protein"/>
    <property type="match status" value="1"/>
</dbReference>
<accession>K0AYP7</accession>
<evidence type="ECO:0000256" key="5">
    <source>
        <dbReference type="SAM" id="Phobius"/>
    </source>
</evidence>
<dbReference type="STRING" id="1128398.Curi_c08140"/>
<dbReference type="EMBL" id="CP003326">
    <property type="protein sequence ID" value="AFS77887.1"/>
    <property type="molecule type" value="Genomic_DNA"/>
</dbReference>
<feature type="transmembrane region" description="Helical" evidence="5">
    <location>
        <begin position="20"/>
        <end position="43"/>
    </location>
</feature>
<dbReference type="GO" id="GO:0140359">
    <property type="term" value="F:ABC-type transporter activity"/>
    <property type="evidence" value="ECO:0007669"/>
    <property type="project" value="InterPro"/>
</dbReference>
<dbReference type="OrthoDB" id="9811483at2"/>
<feature type="transmembrane region" description="Helical" evidence="5">
    <location>
        <begin position="615"/>
        <end position="634"/>
    </location>
</feature>
<proteinExistence type="predicted"/>
<dbReference type="InterPro" id="IPR013525">
    <property type="entry name" value="ABC2_TM"/>
</dbReference>
<protein>
    <submittedName>
        <fullName evidence="7">Membrane protein</fullName>
    </submittedName>
</protein>
<feature type="transmembrane region" description="Helical" evidence="5">
    <location>
        <begin position="674"/>
        <end position="691"/>
    </location>
</feature>
<keyword evidence="4 5" id="KW-0472">Membrane</keyword>
<feature type="transmembrane region" description="Helical" evidence="5">
    <location>
        <begin position="732"/>
        <end position="749"/>
    </location>
</feature>
<dbReference type="InterPro" id="IPR017501">
    <property type="entry name" value="Phage_infect_YhgE_C"/>
</dbReference>
<dbReference type="InterPro" id="IPR051328">
    <property type="entry name" value="T7SS_ABC-Transporter"/>
</dbReference>
<dbReference type="PANTHER" id="PTHR43077:SF5">
    <property type="entry name" value="PHAGE INFECTION PROTEIN"/>
    <property type="match status" value="1"/>
</dbReference>
<evidence type="ECO:0000256" key="3">
    <source>
        <dbReference type="ARBA" id="ARBA00022989"/>
    </source>
</evidence>
<keyword evidence="2 5" id="KW-0812">Transmembrane</keyword>
<dbReference type="Pfam" id="PF12698">
    <property type="entry name" value="ABC2_membrane_3"/>
    <property type="match status" value="2"/>
</dbReference>
<dbReference type="AlphaFoldDB" id="K0AYP7"/>
<dbReference type="NCBIfam" id="TIGR03061">
    <property type="entry name" value="pip_yhgE_Nterm"/>
    <property type="match status" value="1"/>
</dbReference>
<keyword evidence="8" id="KW-1185">Reference proteome</keyword>
<gene>
    <name evidence="7" type="ordered locus">Curi_c08140</name>
</gene>
<evidence type="ECO:0000256" key="1">
    <source>
        <dbReference type="ARBA" id="ARBA00004141"/>
    </source>
</evidence>
<evidence type="ECO:0000256" key="2">
    <source>
        <dbReference type="ARBA" id="ARBA00022692"/>
    </source>
</evidence>
<dbReference type="Gene3D" id="3.40.1710.10">
    <property type="entry name" value="abc type-2 transporter like domain"/>
    <property type="match status" value="1"/>
</dbReference>
<keyword evidence="3 5" id="KW-1133">Transmembrane helix</keyword>
<evidence type="ECO:0000313" key="8">
    <source>
        <dbReference type="Proteomes" id="UP000006094"/>
    </source>
</evidence>
<reference evidence="7 8" key="1">
    <citation type="journal article" date="2012" name="PLoS ONE">
        <title>The purine-utilizing bacterium Clostridium acidurici 9a: a genome-guided metabolic reconsideration.</title>
        <authorList>
            <person name="Hartwich K."/>
            <person name="Poehlein A."/>
            <person name="Daniel R."/>
        </authorList>
    </citation>
    <scope>NUCLEOTIDE SEQUENCE [LARGE SCALE GENOMIC DNA]</scope>
    <source>
        <strain evidence="8">ATCC 7906 / DSM 604 / BCRC 14475 / CIP 104303 / KCTC 5404 / NCIMB 10678 / 9a</strain>
    </source>
</reference>
<dbReference type="InterPro" id="IPR023908">
    <property type="entry name" value="xxxLxxG_rpt"/>
</dbReference>
<dbReference type="KEGG" id="cad:Curi_c08140"/>
<dbReference type="PATRIC" id="fig|1128398.3.peg.867"/>
<dbReference type="Proteomes" id="UP000006094">
    <property type="component" value="Chromosome"/>
</dbReference>
<evidence type="ECO:0000259" key="6">
    <source>
        <dbReference type="Pfam" id="PF12698"/>
    </source>
</evidence>
<feature type="domain" description="ABC-2 type transporter transmembrane" evidence="6">
    <location>
        <begin position="24"/>
        <end position="152"/>
    </location>
</feature>